<gene>
    <name evidence="1" type="ORF">K1718_00415</name>
</gene>
<dbReference type="Pfam" id="PF01042">
    <property type="entry name" value="Ribonuc_L-PSP"/>
    <property type="match status" value="1"/>
</dbReference>
<protein>
    <submittedName>
        <fullName evidence="1">Rid family hydrolase</fullName>
    </submittedName>
</protein>
<evidence type="ECO:0000313" key="1">
    <source>
        <dbReference type="EMBL" id="WFE89855.1"/>
    </source>
</evidence>
<organism evidence="1 2">
    <name type="scientific">Roseibium porphyridii</name>
    <dbReference type="NCBI Taxonomy" id="2866279"/>
    <lineage>
        <taxon>Bacteria</taxon>
        <taxon>Pseudomonadati</taxon>
        <taxon>Pseudomonadota</taxon>
        <taxon>Alphaproteobacteria</taxon>
        <taxon>Hyphomicrobiales</taxon>
        <taxon>Stappiaceae</taxon>
        <taxon>Roseibium</taxon>
    </lineage>
</organism>
<dbReference type="SUPFAM" id="SSF55298">
    <property type="entry name" value="YjgF-like"/>
    <property type="match status" value="1"/>
</dbReference>
<name>A0ABY8F9D4_9HYPH</name>
<accession>A0ABY8F9D4</accession>
<dbReference type="RefSeq" id="WP_265680120.1">
    <property type="nucleotide sequence ID" value="NZ_CP120863.1"/>
</dbReference>
<sequence length="129" mass="13910">MKQVVDLPQLNQAFGQLGTPTSLLVKGGGLHYSCGIPPLDSLTGEIVQGTIEEQTEAVLKLMKVALEGAGSSLAKVVKTTVYITDNSHFAGVNAVYKKYFPDRFPARSFVAVTPWPLPFNIEIDCIATE</sequence>
<dbReference type="CDD" id="cd00448">
    <property type="entry name" value="YjgF_YER057c_UK114_family"/>
    <property type="match status" value="1"/>
</dbReference>
<dbReference type="GO" id="GO:0016787">
    <property type="term" value="F:hydrolase activity"/>
    <property type="evidence" value="ECO:0007669"/>
    <property type="project" value="UniProtKB-KW"/>
</dbReference>
<dbReference type="PANTHER" id="PTHR11803">
    <property type="entry name" value="2-IMINOBUTANOATE/2-IMINOPROPANOATE DEAMINASE RIDA"/>
    <property type="match status" value="1"/>
</dbReference>
<reference evidence="1 2" key="1">
    <citation type="submission" date="2023-03" db="EMBL/GenBank/DDBJ databases">
        <title>Roseibium porphyridii sp. nov. and Roseibium rhodosorbium sp. nov. isolated from marine algae, Porphyridium cruentum and Rhodosorus marinus, respectively.</title>
        <authorList>
            <person name="Lee M.W."/>
            <person name="Choi B.J."/>
            <person name="Lee J.K."/>
            <person name="Choi D.G."/>
            <person name="Baek J.H."/>
            <person name="Bayburt H."/>
            <person name="Kim J.M."/>
            <person name="Han D.M."/>
            <person name="Kim K.H."/>
            <person name="Jeon C.O."/>
        </authorList>
    </citation>
    <scope>NUCLEOTIDE SEQUENCE [LARGE SCALE GENOMIC DNA]</scope>
    <source>
        <strain evidence="1 2">KMA01</strain>
    </source>
</reference>
<evidence type="ECO:0000313" key="2">
    <source>
        <dbReference type="Proteomes" id="UP001209803"/>
    </source>
</evidence>
<keyword evidence="2" id="KW-1185">Reference proteome</keyword>
<dbReference type="Proteomes" id="UP001209803">
    <property type="component" value="Chromosome"/>
</dbReference>
<dbReference type="InterPro" id="IPR006175">
    <property type="entry name" value="YjgF/YER057c/UK114"/>
</dbReference>
<dbReference type="EMBL" id="CP120863">
    <property type="protein sequence ID" value="WFE89855.1"/>
    <property type="molecule type" value="Genomic_DNA"/>
</dbReference>
<dbReference type="InterPro" id="IPR035959">
    <property type="entry name" value="RutC-like_sf"/>
</dbReference>
<keyword evidence="1" id="KW-0378">Hydrolase</keyword>
<dbReference type="Gene3D" id="3.30.1330.40">
    <property type="entry name" value="RutC-like"/>
    <property type="match status" value="1"/>
</dbReference>
<proteinExistence type="predicted"/>
<dbReference type="PANTHER" id="PTHR11803:SF39">
    <property type="entry name" value="2-IMINOBUTANOATE_2-IMINOPROPANOATE DEAMINASE"/>
    <property type="match status" value="1"/>
</dbReference>